<evidence type="ECO:0000313" key="2">
    <source>
        <dbReference type="EMBL" id="KAL1404935.1"/>
    </source>
</evidence>
<feature type="compositionally biased region" description="Basic and acidic residues" evidence="1">
    <location>
        <begin position="26"/>
        <end position="36"/>
    </location>
</feature>
<sequence>MDRDDDHAPPNRPAKRARLSKSARRRTAETQPRDAEGIPPSRTAPSGVALTANYQLPTIPASPLDNDTHHTNAASNLLDERLTRLVARLASHGDNGYTALVRSRIGPAFQALFQRWVWFDDTVRLTSAAIEAFAARTVGPGATELNKYRRAARCQPDHCWKALCGRVRKYLGQLENAFNTMAVTDHGVAAFGERVAFLTAEFRRALDLVVDAHVDIIGNSVETVLGLVKKRAPPGDYDTMTASVRDLMRYA</sequence>
<reference evidence="2 3" key="1">
    <citation type="submission" date="2023-08" db="EMBL/GenBank/DDBJ databases">
        <title>Annotated Genome Sequence of Vanrija albida AlHP1.</title>
        <authorList>
            <person name="Herzog R."/>
        </authorList>
    </citation>
    <scope>NUCLEOTIDE SEQUENCE [LARGE SCALE GENOMIC DNA]</scope>
    <source>
        <strain evidence="2 3">AlHP1</strain>
    </source>
</reference>
<feature type="compositionally biased region" description="Basic residues" evidence="1">
    <location>
        <begin position="13"/>
        <end position="25"/>
    </location>
</feature>
<dbReference type="EMBL" id="JBBXJM010000007">
    <property type="protein sequence ID" value="KAL1404935.1"/>
    <property type="molecule type" value="Genomic_DNA"/>
</dbReference>
<dbReference type="Proteomes" id="UP001565368">
    <property type="component" value="Unassembled WGS sequence"/>
</dbReference>
<feature type="region of interest" description="Disordered" evidence="1">
    <location>
        <begin position="1"/>
        <end position="47"/>
    </location>
</feature>
<dbReference type="RefSeq" id="XP_069204879.1">
    <property type="nucleotide sequence ID" value="XM_069356942.1"/>
</dbReference>
<proteinExistence type="predicted"/>
<dbReference type="GeneID" id="95989590"/>
<comment type="caution">
    <text evidence="2">The sequence shown here is derived from an EMBL/GenBank/DDBJ whole genome shotgun (WGS) entry which is preliminary data.</text>
</comment>
<organism evidence="2 3">
    <name type="scientific">Vanrija albida</name>
    <dbReference type="NCBI Taxonomy" id="181172"/>
    <lineage>
        <taxon>Eukaryota</taxon>
        <taxon>Fungi</taxon>
        <taxon>Dikarya</taxon>
        <taxon>Basidiomycota</taxon>
        <taxon>Agaricomycotina</taxon>
        <taxon>Tremellomycetes</taxon>
        <taxon>Trichosporonales</taxon>
        <taxon>Trichosporonaceae</taxon>
        <taxon>Vanrija</taxon>
    </lineage>
</organism>
<evidence type="ECO:0000313" key="3">
    <source>
        <dbReference type="Proteomes" id="UP001565368"/>
    </source>
</evidence>
<gene>
    <name evidence="2" type="ORF">Q8F55_008547</name>
</gene>
<accession>A0ABR3PR46</accession>
<protein>
    <submittedName>
        <fullName evidence="2">Uncharacterized protein</fullName>
    </submittedName>
</protein>
<evidence type="ECO:0000256" key="1">
    <source>
        <dbReference type="SAM" id="MobiDB-lite"/>
    </source>
</evidence>
<keyword evidence="3" id="KW-1185">Reference proteome</keyword>
<name>A0ABR3PR46_9TREE</name>